<dbReference type="InParanoid" id="H3B6B8"/>
<dbReference type="eggNOG" id="ENOG502QUM9">
    <property type="taxonomic scope" value="Eukaryota"/>
</dbReference>
<dbReference type="Pfam" id="PF15266">
    <property type="entry name" value="DUF4594"/>
    <property type="match status" value="1"/>
</dbReference>
<feature type="region of interest" description="Disordered" evidence="3">
    <location>
        <begin position="221"/>
        <end position="290"/>
    </location>
</feature>
<evidence type="ECO:0000313" key="5">
    <source>
        <dbReference type="Proteomes" id="UP000008672"/>
    </source>
</evidence>
<dbReference type="EMBL" id="AFYH01034999">
    <property type="status" value="NOT_ANNOTATED_CDS"/>
    <property type="molecule type" value="Genomic_DNA"/>
</dbReference>
<dbReference type="EMBL" id="AFYH01035001">
    <property type="status" value="NOT_ANNOTATED_CDS"/>
    <property type="molecule type" value="Genomic_DNA"/>
</dbReference>
<dbReference type="STRING" id="7897.ENSLACP00000017439"/>
<evidence type="ECO:0000256" key="1">
    <source>
        <dbReference type="ARBA" id="ARBA00022553"/>
    </source>
</evidence>
<gene>
    <name evidence="4" type="primary">CCDC9</name>
</gene>
<name>H3B6B8_LATCH</name>
<feature type="compositionally biased region" description="Basic and acidic residues" evidence="3">
    <location>
        <begin position="258"/>
        <end position="274"/>
    </location>
</feature>
<feature type="compositionally biased region" description="Polar residues" evidence="3">
    <location>
        <begin position="279"/>
        <end position="289"/>
    </location>
</feature>
<dbReference type="OMA" id="RWEAEEN"/>
<feature type="compositionally biased region" description="Basic and acidic residues" evidence="3">
    <location>
        <begin position="140"/>
        <end position="157"/>
    </location>
</feature>
<reference evidence="4" key="3">
    <citation type="submission" date="2025-09" db="UniProtKB">
        <authorList>
            <consortium name="Ensembl"/>
        </authorList>
    </citation>
    <scope>IDENTIFICATION</scope>
</reference>
<dbReference type="AlphaFoldDB" id="H3B6B8"/>
<dbReference type="EMBL" id="AFYH01035002">
    <property type="status" value="NOT_ANNOTATED_CDS"/>
    <property type="molecule type" value="Genomic_DNA"/>
</dbReference>
<keyword evidence="2" id="KW-0175">Coiled coil</keyword>
<feature type="compositionally biased region" description="Basic and acidic residues" evidence="3">
    <location>
        <begin position="86"/>
        <end position="96"/>
    </location>
</feature>
<evidence type="ECO:0000256" key="2">
    <source>
        <dbReference type="ARBA" id="ARBA00023054"/>
    </source>
</evidence>
<feature type="compositionally biased region" description="Gly residues" evidence="3">
    <location>
        <begin position="164"/>
        <end position="179"/>
    </location>
</feature>
<dbReference type="EMBL" id="AFYH01035003">
    <property type="status" value="NOT_ANNOTATED_CDS"/>
    <property type="molecule type" value="Genomic_DNA"/>
</dbReference>
<reference evidence="5" key="1">
    <citation type="submission" date="2011-08" db="EMBL/GenBank/DDBJ databases">
        <title>The draft genome of Latimeria chalumnae.</title>
        <authorList>
            <person name="Di Palma F."/>
            <person name="Alfoldi J."/>
            <person name="Johnson J."/>
            <person name="Berlin A."/>
            <person name="Gnerre S."/>
            <person name="Jaffe D."/>
            <person name="MacCallum I."/>
            <person name="Young S."/>
            <person name="Walker B.J."/>
            <person name="Lander E."/>
            <person name="Lindblad-Toh K."/>
        </authorList>
    </citation>
    <scope>NUCLEOTIDE SEQUENCE [LARGE SCALE GENOMIC DNA]</scope>
    <source>
        <strain evidence="5">Wild caught</strain>
    </source>
</reference>
<sequence>MSSAVDLKTKEEKDAELDKRIEALRKKNEALVRRYQEIEEDRKKAEQEGIAVTTPRKPRHAELEPDKKRNEKENFTITVDLSSTAVEKRVINERRPASAPRSPHGTPGQRQGRSPPQRITGRVGPNAPSRPSRGGQGDRQMWDSPREDNANRSERGGRGRRGRGGGGGGAGVGNIGGAGPDRKSKKAPWHCRRKRDLFELADETEKALVDKYKCHFRSDGFKNPIRNFLDDPRRSGPLPEGDRKDGTRRHIRNWGGPDFEKVKTGMEREKEWHGRRQVPKNSVDMTMSMTGRERAEYMRWKKEREQIDQERLARHRNATGQWRREWDAEKNESILKFKTKNNLSGSQAPKKKNKREDDLRRPPKPSTFGDFISEDQAKDFGRKRGRGRGRERGKSY</sequence>
<dbReference type="GeneTree" id="ENSGT00530000063950"/>
<feature type="compositionally biased region" description="Basic and acidic residues" evidence="3">
    <location>
        <begin position="60"/>
        <end position="74"/>
    </location>
</feature>
<protein>
    <submittedName>
        <fullName evidence="4">Coiled-coil domain containing 9</fullName>
    </submittedName>
</protein>
<feature type="region of interest" description="Disordered" evidence="3">
    <location>
        <begin position="39"/>
        <end position="189"/>
    </location>
</feature>
<dbReference type="EMBL" id="AFYH01035000">
    <property type="status" value="NOT_ANNOTATED_CDS"/>
    <property type="molecule type" value="Genomic_DNA"/>
</dbReference>
<accession>H3B6B8</accession>
<evidence type="ECO:0000256" key="3">
    <source>
        <dbReference type="SAM" id="MobiDB-lite"/>
    </source>
</evidence>
<dbReference type="InterPro" id="IPR029336">
    <property type="entry name" value="DUF4594"/>
</dbReference>
<dbReference type="Proteomes" id="UP000008672">
    <property type="component" value="Unassembled WGS sequence"/>
</dbReference>
<feature type="compositionally biased region" description="Basic and acidic residues" evidence="3">
    <location>
        <begin position="228"/>
        <end position="245"/>
    </location>
</feature>
<dbReference type="FunCoup" id="H3B6B8">
    <property type="interactions" value="1137"/>
</dbReference>
<dbReference type="PANTHER" id="PTHR15635:SF11">
    <property type="entry name" value="COILED-COIL DOMAIN-CONTAINING PROTEIN 9"/>
    <property type="match status" value="1"/>
</dbReference>
<dbReference type="EMBL" id="AFYH01034997">
    <property type="status" value="NOT_ANNOTATED_CDS"/>
    <property type="molecule type" value="Genomic_DNA"/>
</dbReference>
<feature type="compositionally biased region" description="Basic and acidic residues" evidence="3">
    <location>
        <begin position="375"/>
        <end position="396"/>
    </location>
</feature>
<feature type="compositionally biased region" description="Polar residues" evidence="3">
    <location>
        <begin position="75"/>
        <end position="85"/>
    </location>
</feature>
<reference evidence="4" key="2">
    <citation type="submission" date="2025-08" db="UniProtKB">
        <authorList>
            <consortium name="Ensembl"/>
        </authorList>
    </citation>
    <scope>IDENTIFICATION</scope>
</reference>
<dbReference type="EMBL" id="AFYH01035004">
    <property type="status" value="NOT_ANNOTATED_CDS"/>
    <property type="molecule type" value="Genomic_DNA"/>
</dbReference>
<proteinExistence type="predicted"/>
<dbReference type="Bgee" id="ENSLACG00000015361">
    <property type="expression patterns" value="Expressed in muscle tissue and 6 other cell types or tissues"/>
</dbReference>
<feature type="compositionally biased region" description="Basic and acidic residues" evidence="3">
    <location>
        <begin position="322"/>
        <end position="335"/>
    </location>
</feature>
<evidence type="ECO:0000313" key="4">
    <source>
        <dbReference type="Ensembl" id="ENSLACP00000017439.1"/>
    </source>
</evidence>
<dbReference type="PANTHER" id="PTHR15635">
    <property type="entry name" value="COILED-COIL DOMAIN CONTAINING PROTEIN 9"/>
    <property type="match status" value="1"/>
</dbReference>
<feature type="region of interest" description="Disordered" evidence="3">
    <location>
        <begin position="312"/>
        <end position="396"/>
    </location>
</feature>
<dbReference type="EMBL" id="AFYH01034998">
    <property type="status" value="NOT_ANNOTATED_CDS"/>
    <property type="molecule type" value="Genomic_DNA"/>
</dbReference>
<keyword evidence="1" id="KW-0597">Phosphoprotein</keyword>
<dbReference type="Ensembl" id="ENSLACT00000017567.1">
    <property type="protein sequence ID" value="ENSLACP00000017439.1"/>
    <property type="gene ID" value="ENSLACG00000015361.1"/>
</dbReference>
<organism evidence="4 5">
    <name type="scientific">Latimeria chalumnae</name>
    <name type="common">Coelacanth</name>
    <dbReference type="NCBI Taxonomy" id="7897"/>
    <lineage>
        <taxon>Eukaryota</taxon>
        <taxon>Metazoa</taxon>
        <taxon>Chordata</taxon>
        <taxon>Craniata</taxon>
        <taxon>Vertebrata</taxon>
        <taxon>Euteleostomi</taxon>
        <taxon>Coelacanthiformes</taxon>
        <taxon>Coelacanthidae</taxon>
        <taxon>Latimeria</taxon>
    </lineage>
</organism>
<keyword evidence="5" id="KW-1185">Reference proteome</keyword>